<keyword evidence="1" id="KW-0472">Membrane</keyword>
<feature type="transmembrane region" description="Helical" evidence="1">
    <location>
        <begin position="147"/>
        <end position="165"/>
    </location>
</feature>
<dbReference type="PANTHER" id="PTHR43592">
    <property type="entry name" value="CAAX AMINO TERMINAL PROTEASE"/>
    <property type="match status" value="1"/>
</dbReference>
<proteinExistence type="predicted"/>
<dbReference type="AlphaFoldDB" id="B8HRZ8"/>
<evidence type="ECO:0000259" key="2">
    <source>
        <dbReference type="Pfam" id="PF02517"/>
    </source>
</evidence>
<dbReference type="GO" id="GO:0004175">
    <property type="term" value="F:endopeptidase activity"/>
    <property type="evidence" value="ECO:0007669"/>
    <property type="project" value="UniProtKB-ARBA"/>
</dbReference>
<dbReference type="KEGG" id="cyn:Cyan7425_0262"/>
<dbReference type="eggNOG" id="COG1266">
    <property type="taxonomic scope" value="Bacteria"/>
</dbReference>
<feature type="transmembrane region" description="Helical" evidence="1">
    <location>
        <begin position="58"/>
        <end position="77"/>
    </location>
</feature>
<dbReference type="STRING" id="395961.Cyan7425_0262"/>
<sequence length="200" mass="22129">MIKPASEQPEMEPLTRIQVLIAMGLTAMLWLIAAKIWLRTPYSGGLLPLRWHPLDLGLGVATGGIILVASMLVYQFWPAYRRAANYYLDLVLKPLLWPDLIWLGLLPGLSEELLFRGVVLPAMGLNWFGIGLSSFCFGVLHLSNLRHWPYVVWATLVGVLLGYSAVATGNLLVPIVAHIATNLLSSLLWKINQTKTVSST</sequence>
<feature type="domain" description="CAAX prenyl protease 2/Lysostaphin resistance protein A-like" evidence="2">
    <location>
        <begin position="95"/>
        <end position="184"/>
    </location>
</feature>
<name>B8HRZ8_CYAP4</name>
<dbReference type="InterPro" id="IPR003675">
    <property type="entry name" value="Rce1/LyrA-like_dom"/>
</dbReference>
<dbReference type="MEROPS" id="G05.A04"/>
<accession>B8HRZ8</accession>
<keyword evidence="1" id="KW-0812">Transmembrane</keyword>
<dbReference type="PANTHER" id="PTHR43592:SF7">
    <property type="entry name" value="CAAX AMINO TERMINAL PROTEASE FAMILY PROTEIN"/>
    <property type="match status" value="1"/>
</dbReference>
<evidence type="ECO:0000313" key="3">
    <source>
        <dbReference type="EMBL" id="ACL42657.1"/>
    </source>
</evidence>
<dbReference type="GO" id="GO:0080120">
    <property type="term" value="P:CAAX-box protein maturation"/>
    <property type="evidence" value="ECO:0007669"/>
    <property type="project" value="UniProtKB-ARBA"/>
</dbReference>
<organism evidence="3">
    <name type="scientific">Cyanothece sp. (strain PCC 7425 / ATCC 29141)</name>
    <dbReference type="NCBI Taxonomy" id="395961"/>
    <lineage>
        <taxon>Bacteria</taxon>
        <taxon>Bacillati</taxon>
        <taxon>Cyanobacteriota</taxon>
        <taxon>Cyanophyceae</taxon>
        <taxon>Gomontiellales</taxon>
        <taxon>Cyanothecaceae</taxon>
        <taxon>Cyanothece</taxon>
    </lineage>
</organism>
<gene>
    <name evidence="3" type="ordered locus">Cyan7425_0262</name>
</gene>
<dbReference type="Pfam" id="PF02517">
    <property type="entry name" value="Rce1-like"/>
    <property type="match status" value="1"/>
</dbReference>
<dbReference type="EMBL" id="CP001344">
    <property type="protein sequence ID" value="ACL42657.1"/>
    <property type="molecule type" value="Genomic_DNA"/>
</dbReference>
<keyword evidence="1" id="KW-1133">Transmembrane helix</keyword>
<protein>
    <submittedName>
        <fullName evidence="3">Abortive infection protein</fullName>
    </submittedName>
</protein>
<reference evidence="3" key="1">
    <citation type="submission" date="2009-01" db="EMBL/GenBank/DDBJ databases">
        <title>Complete sequence of chromosome Cyanothece sp. PCC 7425.</title>
        <authorList>
            <consortium name="US DOE Joint Genome Institute"/>
            <person name="Lucas S."/>
            <person name="Copeland A."/>
            <person name="Lapidus A."/>
            <person name="Glavina del Rio T."/>
            <person name="Dalin E."/>
            <person name="Tice H."/>
            <person name="Bruce D."/>
            <person name="Goodwin L."/>
            <person name="Pitluck S."/>
            <person name="Sims D."/>
            <person name="Meineke L."/>
            <person name="Brettin T."/>
            <person name="Detter J.C."/>
            <person name="Han C."/>
            <person name="Larimer F."/>
            <person name="Land M."/>
            <person name="Hauser L."/>
            <person name="Kyrpides N."/>
            <person name="Ovchinnikova G."/>
            <person name="Liberton M."/>
            <person name="Stoeckel J."/>
            <person name="Banerjee A."/>
            <person name="Singh A."/>
            <person name="Page L."/>
            <person name="Sato H."/>
            <person name="Zhao L."/>
            <person name="Sherman L."/>
            <person name="Pakrasi H."/>
            <person name="Richardson P."/>
        </authorList>
    </citation>
    <scope>NUCLEOTIDE SEQUENCE</scope>
    <source>
        <strain evidence="3">PCC 7425</strain>
    </source>
</reference>
<dbReference type="HOGENOM" id="CLU_127724_0_0_3"/>
<evidence type="ECO:0000256" key="1">
    <source>
        <dbReference type="SAM" id="Phobius"/>
    </source>
</evidence>
<feature type="transmembrane region" description="Helical" evidence="1">
    <location>
        <begin position="20"/>
        <end position="38"/>
    </location>
</feature>
<feature type="transmembrane region" description="Helical" evidence="1">
    <location>
        <begin position="118"/>
        <end position="140"/>
    </location>
</feature>